<dbReference type="Gene3D" id="3.90.226.10">
    <property type="entry name" value="2-enoyl-CoA Hydratase, Chain A, domain 1"/>
    <property type="match status" value="1"/>
</dbReference>
<dbReference type="SMR" id="B4NJM6"/>
<dbReference type="CDD" id="cd06558">
    <property type="entry name" value="crotonase-like"/>
    <property type="match status" value="1"/>
</dbReference>
<evidence type="ECO:0000313" key="3">
    <source>
        <dbReference type="EMBL" id="EDW84988.1"/>
    </source>
</evidence>
<dbReference type="STRING" id="7260.B4NJM6"/>
<sequence length="390" mass="42993">MFHFRRLLRPTALVRHSSTIKNFHRTLVTTSGLRKDAAPNAEAASIPAKTILVEKDKNITLIGINRPQQRNAIDSSTASQLCDAFANFEQDETSPVAVLYGIGGSFCSGFDILEMSTDEKEEISVDILMRPEGSVGPTRRQIKKPVVCSINGYCIGNGLELALMCDLRVMEESAVLGFFNRRFGVPMLDGGTVRLPAMIGLSRALDLILTGRPVGSQEAHDIGLVNRIVPTGTALGNAVELATCLAKFPQRALNHDRNSVYSGAFETSTFHQAVQNEVMYTSREIIEDMQNGIKWFNQTFKADTTHSWLKRDRSMADWDDEDVAAAAAQKEKQKQEEEAARVEAEKQKQAEKAQKKSKPAEPKSESKAEVKSESTSSGENNDSKSKPKDK</sequence>
<dbReference type="FunCoup" id="B4NJM6">
    <property type="interactions" value="3"/>
</dbReference>
<dbReference type="PANTHER" id="PTHR43802:SF1">
    <property type="entry name" value="IP11341P-RELATED"/>
    <property type="match status" value="1"/>
</dbReference>
<feature type="compositionally biased region" description="Basic and acidic residues" evidence="2">
    <location>
        <begin position="381"/>
        <end position="390"/>
    </location>
</feature>
<protein>
    <recommendedName>
        <fullName evidence="5">Enoyl-CoA hydratase</fullName>
    </recommendedName>
</protein>
<dbReference type="InParanoid" id="B4NJM6"/>
<dbReference type="KEGG" id="dwi:6650271"/>
<dbReference type="SUPFAM" id="SSF52096">
    <property type="entry name" value="ClpP/crotonase"/>
    <property type="match status" value="1"/>
</dbReference>
<evidence type="ECO:0000256" key="1">
    <source>
        <dbReference type="ARBA" id="ARBA00005254"/>
    </source>
</evidence>
<proteinExistence type="inferred from homology"/>
<dbReference type="FunFam" id="3.90.226.10:FF:000098">
    <property type="entry name" value="GD18835"/>
    <property type="match status" value="1"/>
</dbReference>
<dbReference type="eggNOG" id="KOG1680">
    <property type="taxonomic scope" value="Eukaryota"/>
</dbReference>
<name>B4NJM6_DROWI</name>
<dbReference type="PhylomeDB" id="B4NJM6"/>
<dbReference type="NCBIfam" id="NF006108">
    <property type="entry name" value="PRK08259.1"/>
    <property type="match status" value="1"/>
</dbReference>
<dbReference type="GO" id="GO:0005759">
    <property type="term" value="C:mitochondrial matrix"/>
    <property type="evidence" value="ECO:0007669"/>
    <property type="project" value="EnsemblMetazoa"/>
</dbReference>
<dbReference type="GO" id="GO:0071456">
    <property type="term" value="P:cellular response to hypoxia"/>
    <property type="evidence" value="ECO:0007669"/>
    <property type="project" value="EnsemblMetazoa"/>
</dbReference>
<dbReference type="InterPro" id="IPR029045">
    <property type="entry name" value="ClpP/crotonase-like_dom_sf"/>
</dbReference>
<dbReference type="HOGENOM" id="CLU_009834_4_1_1"/>
<dbReference type="OMA" id="GIKWFNQ"/>
<dbReference type="AlphaFoldDB" id="B4NJM6"/>
<feature type="compositionally biased region" description="Basic and acidic residues" evidence="2">
    <location>
        <begin position="329"/>
        <end position="372"/>
    </location>
</feature>
<feature type="region of interest" description="Disordered" evidence="2">
    <location>
        <begin position="323"/>
        <end position="390"/>
    </location>
</feature>
<evidence type="ECO:0000256" key="2">
    <source>
        <dbReference type="SAM" id="MobiDB-lite"/>
    </source>
</evidence>
<dbReference type="Gene3D" id="1.10.287.2460">
    <property type="match status" value="1"/>
</dbReference>
<dbReference type="InterPro" id="IPR001753">
    <property type="entry name" value="Enoyl-CoA_hydra/iso"/>
</dbReference>
<evidence type="ECO:0008006" key="5">
    <source>
        <dbReference type="Google" id="ProtNLM"/>
    </source>
</evidence>
<dbReference type="Pfam" id="PF00378">
    <property type="entry name" value="ECH_1"/>
    <property type="match status" value="1"/>
</dbReference>
<reference evidence="3 4" key="1">
    <citation type="journal article" date="2007" name="Nature">
        <title>Evolution of genes and genomes on the Drosophila phylogeny.</title>
        <authorList>
            <consortium name="Drosophila 12 Genomes Consortium"/>
            <person name="Clark A.G."/>
            <person name="Eisen M.B."/>
            <person name="Smith D.R."/>
            <person name="Bergman C.M."/>
            <person name="Oliver B."/>
            <person name="Markow T.A."/>
            <person name="Kaufman T.C."/>
            <person name="Kellis M."/>
            <person name="Gelbart W."/>
            <person name="Iyer V.N."/>
            <person name="Pollard D.A."/>
            <person name="Sackton T.B."/>
            <person name="Larracuente A.M."/>
            <person name="Singh N.D."/>
            <person name="Abad J.P."/>
            <person name="Abt D.N."/>
            <person name="Adryan B."/>
            <person name="Aguade M."/>
            <person name="Akashi H."/>
            <person name="Anderson W.W."/>
            <person name="Aquadro C.F."/>
            <person name="Ardell D.H."/>
            <person name="Arguello R."/>
            <person name="Artieri C.G."/>
            <person name="Barbash D.A."/>
            <person name="Barker D."/>
            <person name="Barsanti P."/>
            <person name="Batterham P."/>
            <person name="Batzoglou S."/>
            <person name="Begun D."/>
            <person name="Bhutkar A."/>
            <person name="Blanco E."/>
            <person name="Bosak S.A."/>
            <person name="Bradley R.K."/>
            <person name="Brand A.D."/>
            <person name="Brent M.R."/>
            <person name="Brooks A.N."/>
            <person name="Brown R.H."/>
            <person name="Butlin R.K."/>
            <person name="Caggese C."/>
            <person name="Calvi B.R."/>
            <person name="Bernardo de Carvalho A."/>
            <person name="Caspi A."/>
            <person name="Castrezana S."/>
            <person name="Celniker S.E."/>
            <person name="Chang J.L."/>
            <person name="Chapple C."/>
            <person name="Chatterji S."/>
            <person name="Chinwalla A."/>
            <person name="Civetta A."/>
            <person name="Clifton S.W."/>
            <person name="Comeron J.M."/>
            <person name="Costello J.C."/>
            <person name="Coyne J.A."/>
            <person name="Daub J."/>
            <person name="David R.G."/>
            <person name="Delcher A.L."/>
            <person name="Delehaunty K."/>
            <person name="Do C.B."/>
            <person name="Ebling H."/>
            <person name="Edwards K."/>
            <person name="Eickbush T."/>
            <person name="Evans J.D."/>
            <person name="Filipski A."/>
            <person name="Findeiss S."/>
            <person name="Freyhult E."/>
            <person name="Fulton L."/>
            <person name="Fulton R."/>
            <person name="Garcia A.C."/>
            <person name="Gardiner A."/>
            <person name="Garfield D.A."/>
            <person name="Garvin B.E."/>
            <person name="Gibson G."/>
            <person name="Gilbert D."/>
            <person name="Gnerre S."/>
            <person name="Godfrey J."/>
            <person name="Good R."/>
            <person name="Gotea V."/>
            <person name="Gravely B."/>
            <person name="Greenberg A.J."/>
            <person name="Griffiths-Jones S."/>
            <person name="Gross S."/>
            <person name="Guigo R."/>
            <person name="Gustafson E.A."/>
            <person name="Haerty W."/>
            <person name="Hahn M.W."/>
            <person name="Halligan D.L."/>
            <person name="Halpern A.L."/>
            <person name="Halter G.M."/>
            <person name="Han M.V."/>
            <person name="Heger A."/>
            <person name="Hillier L."/>
            <person name="Hinrichs A.S."/>
            <person name="Holmes I."/>
            <person name="Hoskins R.A."/>
            <person name="Hubisz M.J."/>
            <person name="Hultmark D."/>
            <person name="Huntley M.A."/>
            <person name="Jaffe D.B."/>
            <person name="Jagadeeshan S."/>
            <person name="Jeck W.R."/>
            <person name="Johnson J."/>
            <person name="Jones C.D."/>
            <person name="Jordan W.C."/>
            <person name="Karpen G.H."/>
            <person name="Kataoka E."/>
            <person name="Keightley P.D."/>
            <person name="Kheradpour P."/>
            <person name="Kirkness E.F."/>
            <person name="Koerich L.B."/>
            <person name="Kristiansen K."/>
            <person name="Kudrna D."/>
            <person name="Kulathinal R.J."/>
            <person name="Kumar S."/>
            <person name="Kwok R."/>
            <person name="Lander E."/>
            <person name="Langley C.H."/>
            <person name="Lapoint R."/>
            <person name="Lazzaro B.P."/>
            <person name="Lee S.J."/>
            <person name="Levesque L."/>
            <person name="Li R."/>
            <person name="Lin C.F."/>
            <person name="Lin M.F."/>
            <person name="Lindblad-Toh K."/>
            <person name="Llopart A."/>
            <person name="Long M."/>
            <person name="Low L."/>
            <person name="Lozovsky E."/>
            <person name="Lu J."/>
            <person name="Luo M."/>
            <person name="Machado C.A."/>
            <person name="Makalowski W."/>
            <person name="Marzo M."/>
            <person name="Matsuda M."/>
            <person name="Matzkin L."/>
            <person name="McAllister B."/>
            <person name="McBride C.S."/>
            <person name="McKernan B."/>
            <person name="McKernan K."/>
            <person name="Mendez-Lago M."/>
            <person name="Minx P."/>
            <person name="Mollenhauer M.U."/>
            <person name="Montooth K."/>
            <person name="Mount S.M."/>
            <person name="Mu X."/>
            <person name="Myers E."/>
            <person name="Negre B."/>
            <person name="Newfeld S."/>
            <person name="Nielsen R."/>
            <person name="Noor M.A."/>
            <person name="O'Grady P."/>
            <person name="Pachter L."/>
            <person name="Papaceit M."/>
            <person name="Parisi M.J."/>
            <person name="Parisi M."/>
            <person name="Parts L."/>
            <person name="Pedersen J.S."/>
            <person name="Pesole G."/>
            <person name="Phillippy A.M."/>
            <person name="Ponting C.P."/>
            <person name="Pop M."/>
            <person name="Porcelli D."/>
            <person name="Powell J.R."/>
            <person name="Prohaska S."/>
            <person name="Pruitt K."/>
            <person name="Puig M."/>
            <person name="Quesneville H."/>
            <person name="Ram K.R."/>
            <person name="Rand D."/>
            <person name="Rasmussen M.D."/>
            <person name="Reed L.K."/>
            <person name="Reenan R."/>
            <person name="Reily A."/>
            <person name="Remington K.A."/>
            <person name="Rieger T.T."/>
            <person name="Ritchie M.G."/>
            <person name="Robin C."/>
            <person name="Rogers Y.H."/>
            <person name="Rohde C."/>
            <person name="Rozas J."/>
            <person name="Rubenfield M.J."/>
            <person name="Ruiz A."/>
            <person name="Russo S."/>
            <person name="Salzberg S.L."/>
            <person name="Sanchez-Gracia A."/>
            <person name="Saranga D.J."/>
            <person name="Sato H."/>
            <person name="Schaeffer S.W."/>
            <person name="Schatz M.C."/>
            <person name="Schlenke T."/>
            <person name="Schwartz R."/>
            <person name="Segarra C."/>
            <person name="Singh R.S."/>
            <person name="Sirot L."/>
            <person name="Sirota M."/>
            <person name="Sisneros N.B."/>
            <person name="Smith C.D."/>
            <person name="Smith T.F."/>
            <person name="Spieth J."/>
            <person name="Stage D.E."/>
            <person name="Stark A."/>
            <person name="Stephan W."/>
            <person name="Strausberg R.L."/>
            <person name="Strempel S."/>
            <person name="Sturgill D."/>
            <person name="Sutton G."/>
            <person name="Sutton G.G."/>
            <person name="Tao W."/>
            <person name="Teichmann S."/>
            <person name="Tobari Y.N."/>
            <person name="Tomimura Y."/>
            <person name="Tsolas J.M."/>
            <person name="Valente V.L."/>
            <person name="Venter E."/>
            <person name="Venter J.C."/>
            <person name="Vicario S."/>
            <person name="Vieira F.G."/>
            <person name="Vilella A.J."/>
            <person name="Villasante A."/>
            <person name="Walenz B."/>
            <person name="Wang J."/>
            <person name="Wasserman M."/>
            <person name="Watts T."/>
            <person name="Wilson D."/>
            <person name="Wilson R.K."/>
            <person name="Wing R.A."/>
            <person name="Wolfner M.F."/>
            <person name="Wong A."/>
            <person name="Wong G.K."/>
            <person name="Wu C.I."/>
            <person name="Wu G."/>
            <person name="Yamamoto D."/>
            <person name="Yang H.P."/>
            <person name="Yang S.P."/>
            <person name="Yorke J.A."/>
            <person name="Yoshida K."/>
            <person name="Zdobnov E."/>
            <person name="Zhang P."/>
            <person name="Zhang Y."/>
            <person name="Zimin A.V."/>
            <person name="Baldwin J."/>
            <person name="Abdouelleil A."/>
            <person name="Abdulkadir J."/>
            <person name="Abebe A."/>
            <person name="Abera B."/>
            <person name="Abreu J."/>
            <person name="Acer S.C."/>
            <person name="Aftuck L."/>
            <person name="Alexander A."/>
            <person name="An P."/>
            <person name="Anderson E."/>
            <person name="Anderson S."/>
            <person name="Arachi H."/>
            <person name="Azer M."/>
            <person name="Bachantsang P."/>
            <person name="Barry A."/>
            <person name="Bayul T."/>
            <person name="Berlin A."/>
            <person name="Bessette D."/>
            <person name="Bloom T."/>
            <person name="Blye J."/>
            <person name="Boguslavskiy L."/>
            <person name="Bonnet C."/>
            <person name="Boukhgalter B."/>
            <person name="Bourzgui I."/>
            <person name="Brown A."/>
            <person name="Cahill P."/>
            <person name="Channer S."/>
            <person name="Cheshatsang Y."/>
            <person name="Chuda L."/>
            <person name="Citroen M."/>
            <person name="Collymore A."/>
            <person name="Cooke P."/>
            <person name="Costello M."/>
            <person name="D'Aco K."/>
            <person name="Daza R."/>
            <person name="De Haan G."/>
            <person name="DeGray S."/>
            <person name="DeMaso C."/>
            <person name="Dhargay N."/>
            <person name="Dooley K."/>
            <person name="Dooley E."/>
            <person name="Doricent M."/>
            <person name="Dorje P."/>
            <person name="Dorjee K."/>
            <person name="Dupes A."/>
            <person name="Elong R."/>
            <person name="Falk J."/>
            <person name="Farina A."/>
            <person name="Faro S."/>
            <person name="Ferguson D."/>
            <person name="Fisher S."/>
            <person name="Foley C.D."/>
            <person name="Franke A."/>
            <person name="Friedrich D."/>
            <person name="Gadbois L."/>
            <person name="Gearin G."/>
            <person name="Gearin C.R."/>
            <person name="Giannoukos G."/>
            <person name="Goode T."/>
            <person name="Graham J."/>
            <person name="Grandbois E."/>
            <person name="Grewal S."/>
            <person name="Gyaltsen K."/>
            <person name="Hafez N."/>
            <person name="Hagos B."/>
            <person name="Hall J."/>
            <person name="Henson C."/>
            <person name="Hollinger A."/>
            <person name="Honan T."/>
            <person name="Huard M.D."/>
            <person name="Hughes L."/>
            <person name="Hurhula B."/>
            <person name="Husby M.E."/>
            <person name="Kamat A."/>
            <person name="Kanga B."/>
            <person name="Kashin S."/>
            <person name="Khazanovich D."/>
            <person name="Kisner P."/>
            <person name="Lance K."/>
            <person name="Lara M."/>
            <person name="Lee W."/>
            <person name="Lennon N."/>
            <person name="Letendre F."/>
            <person name="LeVine R."/>
            <person name="Lipovsky A."/>
            <person name="Liu X."/>
            <person name="Liu J."/>
            <person name="Liu S."/>
            <person name="Lokyitsang T."/>
            <person name="Lokyitsang Y."/>
            <person name="Lubonja R."/>
            <person name="Lui A."/>
            <person name="MacDonald P."/>
            <person name="Magnisalis V."/>
            <person name="Maru K."/>
            <person name="Matthews C."/>
            <person name="McCusker W."/>
            <person name="McDonough S."/>
            <person name="Mehta T."/>
            <person name="Meldrim J."/>
            <person name="Meneus L."/>
            <person name="Mihai O."/>
            <person name="Mihalev A."/>
            <person name="Mihova T."/>
            <person name="Mittelman R."/>
            <person name="Mlenga V."/>
            <person name="Montmayeur A."/>
            <person name="Mulrain L."/>
            <person name="Navidi A."/>
            <person name="Naylor J."/>
            <person name="Negash T."/>
            <person name="Nguyen T."/>
            <person name="Nguyen N."/>
            <person name="Nicol R."/>
            <person name="Norbu C."/>
            <person name="Norbu N."/>
            <person name="Novod N."/>
            <person name="O'Neill B."/>
            <person name="Osman S."/>
            <person name="Markiewicz E."/>
            <person name="Oyono O.L."/>
            <person name="Patti C."/>
            <person name="Phunkhang P."/>
            <person name="Pierre F."/>
            <person name="Priest M."/>
            <person name="Raghuraman S."/>
            <person name="Rege F."/>
            <person name="Reyes R."/>
            <person name="Rise C."/>
            <person name="Rogov P."/>
            <person name="Ross K."/>
            <person name="Ryan E."/>
            <person name="Settipalli S."/>
            <person name="Shea T."/>
            <person name="Sherpa N."/>
            <person name="Shi L."/>
            <person name="Shih D."/>
            <person name="Sparrow T."/>
            <person name="Spaulding J."/>
            <person name="Stalker J."/>
            <person name="Stange-Thomann N."/>
            <person name="Stavropoulos S."/>
            <person name="Stone C."/>
            <person name="Strader C."/>
            <person name="Tesfaye S."/>
            <person name="Thomson T."/>
            <person name="Thoulutsang Y."/>
            <person name="Thoulutsang D."/>
            <person name="Topham K."/>
            <person name="Topping I."/>
            <person name="Tsamla T."/>
            <person name="Vassiliev H."/>
            <person name="Vo A."/>
            <person name="Wangchuk T."/>
            <person name="Wangdi T."/>
            <person name="Weiand M."/>
            <person name="Wilkinson J."/>
            <person name="Wilson A."/>
            <person name="Yadav S."/>
            <person name="Young G."/>
            <person name="Yu Q."/>
            <person name="Zembek L."/>
            <person name="Zhong D."/>
            <person name="Zimmer A."/>
            <person name="Zwirko Z."/>
            <person name="Jaffe D.B."/>
            <person name="Alvarez P."/>
            <person name="Brockman W."/>
            <person name="Butler J."/>
            <person name="Chin C."/>
            <person name="Gnerre S."/>
            <person name="Grabherr M."/>
            <person name="Kleber M."/>
            <person name="Mauceli E."/>
            <person name="MacCallum I."/>
        </authorList>
    </citation>
    <scope>NUCLEOTIDE SEQUENCE [LARGE SCALE GENOMIC DNA]</scope>
    <source>
        <strain evidence="4">Tucson 14030-0811.24</strain>
    </source>
</reference>
<accession>B4NJM6</accession>
<dbReference type="EMBL" id="CH964272">
    <property type="protein sequence ID" value="EDW84988.1"/>
    <property type="molecule type" value="Genomic_DNA"/>
</dbReference>
<gene>
    <name evidence="3" type="primary">Dwil\GK14405</name>
    <name evidence="3" type="ORF">Dwil_GK14405</name>
</gene>
<dbReference type="Proteomes" id="UP000007798">
    <property type="component" value="Unassembled WGS sequence"/>
</dbReference>
<dbReference type="OrthoDB" id="448450at2759"/>
<comment type="similarity">
    <text evidence="1">Belongs to the enoyl-CoA hydratase/isomerase family.</text>
</comment>
<dbReference type="PANTHER" id="PTHR43802">
    <property type="entry name" value="ENOYL-COA HYDRATASE"/>
    <property type="match status" value="1"/>
</dbReference>
<evidence type="ECO:0000313" key="4">
    <source>
        <dbReference type="Proteomes" id="UP000007798"/>
    </source>
</evidence>
<keyword evidence="4" id="KW-1185">Reference proteome</keyword>
<organism evidence="3 4">
    <name type="scientific">Drosophila willistoni</name>
    <name type="common">Fruit fly</name>
    <dbReference type="NCBI Taxonomy" id="7260"/>
    <lineage>
        <taxon>Eukaryota</taxon>
        <taxon>Metazoa</taxon>
        <taxon>Ecdysozoa</taxon>
        <taxon>Arthropoda</taxon>
        <taxon>Hexapoda</taxon>
        <taxon>Insecta</taxon>
        <taxon>Pterygota</taxon>
        <taxon>Neoptera</taxon>
        <taxon>Endopterygota</taxon>
        <taxon>Diptera</taxon>
        <taxon>Brachycera</taxon>
        <taxon>Muscomorpha</taxon>
        <taxon>Ephydroidea</taxon>
        <taxon>Drosophilidae</taxon>
        <taxon>Drosophila</taxon>
        <taxon>Sophophora</taxon>
    </lineage>
</organism>